<dbReference type="Proteomes" id="UP000321523">
    <property type="component" value="Unassembled WGS sequence"/>
</dbReference>
<accession>A0A512DJ87</accession>
<dbReference type="InterPro" id="IPR051536">
    <property type="entry name" value="UDG_Type-4/5"/>
</dbReference>
<dbReference type="InterPro" id="IPR023875">
    <property type="entry name" value="DNA_repair_put"/>
</dbReference>
<evidence type="ECO:0000256" key="4">
    <source>
        <dbReference type="ARBA" id="ARBA00022723"/>
    </source>
</evidence>
<dbReference type="GO" id="GO:0046872">
    <property type="term" value="F:metal ion binding"/>
    <property type="evidence" value="ECO:0007669"/>
    <property type="project" value="UniProtKB-KW"/>
</dbReference>
<feature type="domain" description="Uracil-DNA glycosylase-like" evidence="10">
    <location>
        <begin position="301"/>
        <end position="461"/>
    </location>
</feature>
<protein>
    <recommendedName>
        <fullName evidence="2">Type-4 uracil-DNA glycosylase</fullName>
    </recommendedName>
</protein>
<evidence type="ECO:0000256" key="2">
    <source>
        <dbReference type="ARBA" id="ARBA00019403"/>
    </source>
</evidence>
<evidence type="ECO:0000256" key="7">
    <source>
        <dbReference type="ARBA" id="ARBA00023004"/>
    </source>
</evidence>
<evidence type="ECO:0000256" key="6">
    <source>
        <dbReference type="ARBA" id="ARBA00022801"/>
    </source>
</evidence>
<dbReference type="Gene3D" id="3.40.470.10">
    <property type="entry name" value="Uracil-DNA glycosylase-like domain"/>
    <property type="match status" value="1"/>
</dbReference>
<evidence type="ECO:0000256" key="8">
    <source>
        <dbReference type="ARBA" id="ARBA00023014"/>
    </source>
</evidence>
<dbReference type="GO" id="GO:0097506">
    <property type="term" value="F:deaminated base DNA N-glycosylase activity"/>
    <property type="evidence" value="ECO:0007669"/>
    <property type="project" value="UniProtKB-ARBA"/>
</dbReference>
<dbReference type="InterPro" id="IPR036895">
    <property type="entry name" value="Uracil-DNA_glycosylase-like_sf"/>
</dbReference>
<evidence type="ECO:0000256" key="3">
    <source>
        <dbReference type="ARBA" id="ARBA00022485"/>
    </source>
</evidence>
<comment type="caution">
    <text evidence="11">The sequence shown here is derived from an EMBL/GenBank/DDBJ whole genome shotgun (WGS) entry which is preliminary data.</text>
</comment>
<evidence type="ECO:0000256" key="9">
    <source>
        <dbReference type="ARBA" id="ARBA00023204"/>
    </source>
</evidence>
<dbReference type="InterPro" id="IPR005273">
    <property type="entry name" value="Ura-DNA_glyco_family4"/>
</dbReference>
<dbReference type="InterPro" id="IPR025404">
    <property type="entry name" value="DUF4130"/>
</dbReference>
<evidence type="ECO:0000256" key="5">
    <source>
        <dbReference type="ARBA" id="ARBA00022763"/>
    </source>
</evidence>
<organism evidence="11 12">
    <name type="scientific">Skermanella aerolata</name>
    <dbReference type="NCBI Taxonomy" id="393310"/>
    <lineage>
        <taxon>Bacteria</taxon>
        <taxon>Pseudomonadati</taxon>
        <taxon>Pseudomonadota</taxon>
        <taxon>Alphaproteobacteria</taxon>
        <taxon>Rhodospirillales</taxon>
        <taxon>Azospirillaceae</taxon>
        <taxon>Skermanella</taxon>
    </lineage>
</organism>
<dbReference type="SMART" id="SM00986">
    <property type="entry name" value="UDG"/>
    <property type="match status" value="1"/>
</dbReference>
<keyword evidence="4" id="KW-0479">Metal-binding</keyword>
<keyword evidence="5" id="KW-0227">DNA damage</keyword>
<dbReference type="PANTHER" id="PTHR33693:SF9">
    <property type="entry name" value="TYPE-4 URACIL-DNA GLYCOSYLASE"/>
    <property type="match status" value="1"/>
</dbReference>
<evidence type="ECO:0000313" key="11">
    <source>
        <dbReference type="EMBL" id="GEO36544.1"/>
    </source>
</evidence>
<dbReference type="EMBL" id="BJYZ01000002">
    <property type="protein sequence ID" value="GEO36544.1"/>
    <property type="molecule type" value="Genomic_DNA"/>
</dbReference>
<dbReference type="Pfam" id="PF03167">
    <property type="entry name" value="UDG"/>
    <property type="match status" value="1"/>
</dbReference>
<evidence type="ECO:0000256" key="1">
    <source>
        <dbReference type="ARBA" id="ARBA00006521"/>
    </source>
</evidence>
<proteinExistence type="inferred from homology"/>
<keyword evidence="7" id="KW-0408">Iron</keyword>
<dbReference type="Pfam" id="PF13566">
    <property type="entry name" value="DUF4130"/>
    <property type="match status" value="1"/>
</dbReference>
<keyword evidence="8" id="KW-0411">Iron-sulfur</keyword>
<evidence type="ECO:0000313" key="12">
    <source>
        <dbReference type="Proteomes" id="UP000321523"/>
    </source>
</evidence>
<dbReference type="SUPFAM" id="SSF52141">
    <property type="entry name" value="Uracil-DNA glycosylase-like"/>
    <property type="match status" value="1"/>
</dbReference>
<dbReference type="GO" id="GO:0051539">
    <property type="term" value="F:4 iron, 4 sulfur cluster binding"/>
    <property type="evidence" value="ECO:0007669"/>
    <property type="project" value="UniProtKB-KW"/>
</dbReference>
<keyword evidence="12" id="KW-1185">Reference proteome</keyword>
<evidence type="ECO:0000259" key="10">
    <source>
        <dbReference type="SMART" id="SM00986"/>
    </source>
</evidence>
<keyword evidence="6" id="KW-0378">Hydrolase</keyword>
<dbReference type="NCBIfam" id="TIGR00758">
    <property type="entry name" value="UDG_fam4"/>
    <property type="match status" value="1"/>
</dbReference>
<keyword evidence="9" id="KW-0234">DNA repair</keyword>
<reference evidence="11 12" key="1">
    <citation type="submission" date="2019-07" db="EMBL/GenBank/DDBJ databases">
        <title>Whole genome shotgun sequence of Skermanella aerolata NBRC 106429.</title>
        <authorList>
            <person name="Hosoyama A."/>
            <person name="Uohara A."/>
            <person name="Ohji S."/>
            <person name="Ichikawa N."/>
        </authorList>
    </citation>
    <scope>NUCLEOTIDE SEQUENCE [LARGE SCALE GENOMIC DNA]</scope>
    <source>
        <strain evidence="11 12">NBRC 106429</strain>
    </source>
</reference>
<keyword evidence="3" id="KW-0004">4Fe-4S</keyword>
<gene>
    <name evidence="11" type="ORF">SAE02_06920</name>
</gene>
<dbReference type="OrthoDB" id="5290748at2"/>
<sequence length="468" mass="52097">MHAVNLSHPADFEAWRSAARRMILADARPEAVDWRVGSDAGLFGEAEPAGGGRGPGGRGFSVPRGFMDLAESVVCHRDPARFAVLYSLLWRLTHGETGLLEIVSDREVYRAEAMARAVRRDIHKMHAFVRFRQRDGHYLAWFEPDHFIVDQAAPFFARRFANMDWSILTPDRSAHWDGEMLHLAPGASRRDVPDDDALEEYWRSYYANIFNPARLKIAAMQAEMPRKYWHNLPEARMIAPLIREAGRRTAGMIEAEGTAAPAKATRWAEAFARELPPVQDDGGLEACRRCGLWQAATQAVPGEGPAGAALMLVGEQPGDQEDLAGRAFVGPAGQLLDRAMKEAGIERTECYVTNAVKHFKFTPRGKRRIHQSPDAGEIEHCRWWLTKEIATVRPRLIVALGATAGRSLLRRPVAVMRERGAVLATGSDYRVVLTVHPSFLLRLPDAERKAAEYERFVADLRLAAAAAA</sequence>
<name>A0A512DJ87_9PROT</name>
<dbReference type="CDD" id="cd10030">
    <property type="entry name" value="UDG-F4_TTUDGA_SPO1dp_like"/>
    <property type="match status" value="1"/>
</dbReference>
<dbReference type="SMART" id="SM00987">
    <property type="entry name" value="UreE_C"/>
    <property type="match status" value="1"/>
</dbReference>
<dbReference type="AlphaFoldDB" id="A0A512DJ87"/>
<dbReference type="GO" id="GO:0006281">
    <property type="term" value="P:DNA repair"/>
    <property type="evidence" value="ECO:0007669"/>
    <property type="project" value="UniProtKB-KW"/>
</dbReference>
<comment type="similarity">
    <text evidence="1">Belongs to the uracil-DNA glycosylase (UDG) superfamily. Type 4 (UDGa) family.</text>
</comment>
<dbReference type="InterPro" id="IPR005122">
    <property type="entry name" value="Uracil-DNA_glycosylase-like"/>
</dbReference>
<dbReference type="NCBIfam" id="TIGR03915">
    <property type="entry name" value="SAM_7_link_chp"/>
    <property type="match status" value="1"/>
</dbReference>
<dbReference type="RefSeq" id="WP_044425362.1">
    <property type="nucleotide sequence ID" value="NZ_BJYZ01000002.1"/>
</dbReference>
<dbReference type="NCBIfam" id="TIGR03914">
    <property type="entry name" value="UDG_fam_dom"/>
    <property type="match status" value="1"/>
</dbReference>
<dbReference type="PANTHER" id="PTHR33693">
    <property type="entry name" value="TYPE-5 URACIL-DNA GLYCOSYLASE"/>
    <property type="match status" value="1"/>
</dbReference>